<evidence type="ECO:0000313" key="5">
    <source>
        <dbReference type="EMBL" id="CAB4218468.1"/>
    </source>
</evidence>
<dbReference type="SUPFAM" id="SSF53335">
    <property type="entry name" value="S-adenosyl-L-methionine-dependent methyltransferases"/>
    <property type="match status" value="1"/>
</dbReference>
<dbReference type="InterPro" id="IPR029063">
    <property type="entry name" value="SAM-dependent_MTases_sf"/>
</dbReference>
<evidence type="ECO:0000256" key="2">
    <source>
        <dbReference type="ARBA" id="ARBA00022679"/>
    </source>
</evidence>
<dbReference type="Pfam" id="PF00145">
    <property type="entry name" value="DNA_methylase"/>
    <property type="match status" value="1"/>
</dbReference>
<reference evidence="5" key="1">
    <citation type="submission" date="2020-05" db="EMBL/GenBank/DDBJ databases">
        <authorList>
            <person name="Chiriac C."/>
            <person name="Salcher M."/>
            <person name="Ghai R."/>
            <person name="Kavagutti S V."/>
        </authorList>
    </citation>
    <scope>NUCLEOTIDE SEQUENCE</scope>
</reference>
<dbReference type="EMBL" id="LR797107">
    <property type="protein sequence ID" value="CAB4187327.1"/>
    <property type="molecule type" value="Genomic_DNA"/>
</dbReference>
<evidence type="ECO:0000313" key="3">
    <source>
        <dbReference type="EMBL" id="CAB4187327.1"/>
    </source>
</evidence>
<dbReference type="GO" id="GO:0008168">
    <property type="term" value="F:methyltransferase activity"/>
    <property type="evidence" value="ECO:0007669"/>
    <property type="project" value="UniProtKB-KW"/>
</dbReference>
<keyword evidence="2 5" id="KW-0808">Transferase</keyword>
<protein>
    <submittedName>
        <fullName evidence="5">S-adenosyl-L-methionine-dependent methyltransferase</fullName>
    </submittedName>
</protein>
<dbReference type="GO" id="GO:0032259">
    <property type="term" value="P:methylation"/>
    <property type="evidence" value="ECO:0007669"/>
    <property type="project" value="UniProtKB-KW"/>
</dbReference>
<dbReference type="EMBL" id="LR797469">
    <property type="protein sequence ID" value="CAB4218468.1"/>
    <property type="molecule type" value="Genomic_DNA"/>
</dbReference>
<proteinExistence type="predicted"/>
<keyword evidence="1 5" id="KW-0489">Methyltransferase</keyword>
<evidence type="ECO:0000256" key="1">
    <source>
        <dbReference type="ARBA" id="ARBA00022603"/>
    </source>
</evidence>
<gene>
    <name evidence="3" type="ORF">UFOVP1154_30</name>
    <name evidence="4" type="ORF">UFOVP1341_7</name>
    <name evidence="5" type="ORF">UFOVP1601_20</name>
</gene>
<dbReference type="EMBL" id="LR797292">
    <property type="protein sequence ID" value="CAB4199810.1"/>
    <property type="molecule type" value="Genomic_DNA"/>
</dbReference>
<evidence type="ECO:0000313" key="4">
    <source>
        <dbReference type="EMBL" id="CAB4199810.1"/>
    </source>
</evidence>
<sequence length="221" mass="23737">MAKGINTTCDEGQTLIGGFFDEAVPIQSVQAVREKKQNGIGIGEPGDPMFTMTGRDQHAVAHSLRADGFDASEDGIGRGTPLVPVTHALDSFSAGRATEDGTGRGCPLDTDGHTIGVLAFAQNSRDEVRLQGGDGQIIGALAAEPGMKQTTYLQSAMQVRRLTPRECERLQGFPDDYTLIPYRGKHAADGPRYKALGNSMAVPCMFWLGRRIQMVEDINGE</sequence>
<organism evidence="5">
    <name type="scientific">uncultured Caudovirales phage</name>
    <dbReference type="NCBI Taxonomy" id="2100421"/>
    <lineage>
        <taxon>Viruses</taxon>
        <taxon>Duplodnaviria</taxon>
        <taxon>Heunggongvirae</taxon>
        <taxon>Uroviricota</taxon>
        <taxon>Caudoviricetes</taxon>
        <taxon>Peduoviridae</taxon>
        <taxon>Maltschvirus</taxon>
        <taxon>Maltschvirus maltsch</taxon>
    </lineage>
</organism>
<name>A0A6J5SSG8_9CAUD</name>
<dbReference type="InterPro" id="IPR001525">
    <property type="entry name" value="C5_MeTfrase"/>
</dbReference>
<accession>A0A6J5SSG8</accession>
<dbReference type="Gene3D" id="3.90.120.10">
    <property type="entry name" value="DNA Methylase, subunit A, domain 2"/>
    <property type="match status" value="1"/>
</dbReference>